<keyword evidence="3" id="KW-1185">Reference proteome</keyword>
<accession>A0A9P4MYP1</accession>
<proteinExistence type="predicted"/>
<evidence type="ECO:0000313" key="2">
    <source>
        <dbReference type="EMBL" id="KAF2204443.1"/>
    </source>
</evidence>
<evidence type="ECO:0000256" key="1">
    <source>
        <dbReference type="SAM" id="Phobius"/>
    </source>
</evidence>
<sequence length="53" mass="6156">MDWRLTVGYEVMHVRLWHMEWCTGGIVVYLSAFNFFSSLSIVKVGMAKCQKVT</sequence>
<dbReference type="Proteomes" id="UP000799536">
    <property type="component" value="Unassembled WGS sequence"/>
</dbReference>
<reference evidence="2" key="1">
    <citation type="journal article" date="2020" name="Stud. Mycol.">
        <title>101 Dothideomycetes genomes: a test case for predicting lifestyles and emergence of pathogens.</title>
        <authorList>
            <person name="Haridas S."/>
            <person name="Albert R."/>
            <person name="Binder M."/>
            <person name="Bloem J."/>
            <person name="Labutti K."/>
            <person name="Salamov A."/>
            <person name="Andreopoulos B."/>
            <person name="Baker S."/>
            <person name="Barry K."/>
            <person name="Bills G."/>
            <person name="Bluhm B."/>
            <person name="Cannon C."/>
            <person name="Castanera R."/>
            <person name="Culley D."/>
            <person name="Daum C."/>
            <person name="Ezra D."/>
            <person name="Gonzalez J."/>
            <person name="Henrissat B."/>
            <person name="Kuo A."/>
            <person name="Liang C."/>
            <person name="Lipzen A."/>
            <person name="Lutzoni F."/>
            <person name="Magnuson J."/>
            <person name="Mondo S."/>
            <person name="Nolan M."/>
            <person name="Ohm R."/>
            <person name="Pangilinan J."/>
            <person name="Park H.-J."/>
            <person name="Ramirez L."/>
            <person name="Alfaro M."/>
            <person name="Sun H."/>
            <person name="Tritt A."/>
            <person name="Yoshinaga Y."/>
            <person name="Zwiers L.-H."/>
            <person name="Turgeon B."/>
            <person name="Goodwin S."/>
            <person name="Spatafora J."/>
            <person name="Crous P."/>
            <person name="Grigoriev I."/>
        </authorList>
    </citation>
    <scope>NUCLEOTIDE SEQUENCE</scope>
    <source>
        <strain evidence="2">ATCC 74209</strain>
    </source>
</reference>
<dbReference type="AlphaFoldDB" id="A0A9P4MYP1"/>
<name>A0A9P4MYP1_9PLEO</name>
<evidence type="ECO:0000313" key="3">
    <source>
        <dbReference type="Proteomes" id="UP000799536"/>
    </source>
</evidence>
<dbReference type="EMBL" id="ML993876">
    <property type="protein sequence ID" value="KAF2204443.1"/>
    <property type="molecule type" value="Genomic_DNA"/>
</dbReference>
<protein>
    <submittedName>
        <fullName evidence="2">Uncharacterized protein</fullName>
    </submittedName>
</protein>
<keyword evidence="1" id="KW-1133">Transmembrane helix</keyword>
<organism evidence="2 3">
    <name type="scientific">Delitschia confertaspora ATCC 74209</name>
    <dbReference type="NCBI Taxonomy" id="1513339"/>
    <lineage>
        <taxon>Eukaryota</taxon>
        <taxon>Fungi</taxon>
        <taxon>Dikarya</taxon>
        <taxon>Ascomycota</taxon>
        <taxon>Pezizomycotina</taxon>
        <taxon>Dothideomycetes</taxon>
        <taxon>Pleosporomycetidae</taxon>
        <taxon>Pleosporales</taxon>
        <taxon>Delitschiaceae</taxon>
        <taxon>Delitschia</taxon>
    </lineage>
</organism>
<feature type="transmembrane region" description="Helical" evidence="1">
    <location>
        <begin position="26"/>
        <end position="46"/>
    </location>
</feature>
<keyword evidence="1" id="KW-0812">Transmembrane</keyword>
<keyword evidence="1" id="KW-0472">Membrane</keyword>
<dbReference type="OrthoDB" id="5363079at2759"/>
<gene>
    <name evidence="2" type="ORF">GQ43DRAFT_437951</name>
</gene>
<comment type="caution">
    <text evidence="2">The sequence shown here is derived from an EMBL/GenBank/DDBJ whole genome shotgun (WGS) entry which is preliminary data.</text>
</comment>